<dbReference type="RefSeq" id="WP_259022100.1">
    <property type="nucleotide sequence ID" value="NZ_JARZAK010000015.1"/>
</dbReference>
<keyword evidence="3" id="KW-1185">Reference proteome</keyword>
<accession>A0ABU5HUN7</accession>
<evidence type="ECO:0000256" key="1">
    <source>
        <dbReference type="SAM" id="SignalP"/>
    </source>
</evidence>
<feature type="signal peptide" evidence="1">
    <location>
        <begin position="1"/>
        <end position="21"/>
    </location>
</feature>
<dbReference type="Proteomes" id="UP001292913">
    <property type="component" value="Unassembled WGS sequence"/>
</dbReference>
<protein>
    <submittedName>
        <fullName evidence="2">PKD-like family lipoprotein</fullName>
    </submittedName>
</protein>
<gene>
    <name evidence="2" type="ORF">QHG74_19090</name>
</gene>
<keyword evidence="1" id="KW-0732">Signal</keyword>
<dbReference type="EMBL" id="JARZAK010000015">
    <property type="protein sequence ID" value="MDY7259821.1"/>
    <property type="molecule type" value="Genomic_DNA"/>
</dbReference>
<dbReference type="Pfam" id="PF16407">
    <property type="entry name" value="PKD_2"/>
    <property type="match status" value="1"/>
</dbReference>
<evidence type="ECO:0000313" key="2">
    <source>
        <dbReference type="EMBL" id="MDY7259821.1"/>
    </source>
</evidence>
<comment type="caution">
    <text evidence="2">The sequence shown here is derived from an EMBL/GenBank/DDBJ whole genome shotgun (WGS) entry which is preliminary data.</text>
</comment>
<feature type="chain" id="PRO_5045254146" evidence="1">
    <location>
        <begin position="22"/>
        <end position="539"/>
    </location>
</feature>
<name>A0ABU5HUN7_9BACE</name>
<dbReference type="InterPro" id="IPR032183">
    <property type="entry name" value="PKD-like"/>
</dbReference>
<organism evidence="2 3">
    <name type="scientific">Bacteroides vicugnae</name>
    <dbReference type="NCBI Taxonomy" id="3037989"/>
    <lineage>
        <taxon>Bacteria</taxon>
        <taxon>Pseudomonadati</taxon>
        <taxon>Bacteroidota</taxon>
        <taxon>Bacteroidia</taxon>
        <taxon>Bacteroidales</taxon>
        <taxon>Bacteroidaceae</taxon>
        <taxon>Bacteroides</taxon>
    </lineage>
</organism>
<reference evidence="2 3" key="1">
    <citation type="submission" date="2023-04" db="EMBL/GenBank/DDBJ databases">
        <title>Bacteroides pacosi sp. nov., isolated from the fecal material of an alpaca.</title>
        <authorList>
            <person name="Miller S."/>
            <person name="Hendry M."/>
            <person name="King J."/>
            <person name="Sankaranarayanan K."/>
            <person name="Lawson P.A."/>
        </authorList>
    </citation>
    <scope>NUCLEOTIDE SEQUENCE [LARGE SCALE GENOMIC DNA]</scope>
    <source>
        <strain evidence="2 3">A2-P53</strain>
    </source>
</reference>
<proteinExistence type="predicted"/>
<dbReference type="PROSITE" id="PS51257">
    <property type="entry name" value="PROKAR_LIPOPROTEIN"/>
    <property type="match status" value="1"/>
</dbReference>
<evidence type="ECO:0000313" key="3">
    <source>
        <dbReference type="Proteomes" id="UP001292913"/>
    </source>
</evidence>
<sequence>MKRHYFITYMIIMMAILSACYSDNSEEASVEVGNISISGIKEKYSAMSDNGEVLQINPVIKSDYPKKDLEYHWFLYEKSKENASTDNDGNHYEEVLISEDENLSYPVNLGVGDYTIVLRVKSLSNGCVAYQRTSLNVSTRYTEGFYILKEVNGNTELDFLSPSNEKIDNVFTRLHQAPVSGKPKSLSVVYNHAYIDPETNKASYDHSLCVITDDRKVRFLRAPDLAVVHDEKTMFYASDGIDEVPYTSVNTTFKNLYLSSKGAYITACGDATAKPMPIGKFSHPEEPAGASPFVVKTGTYETVFWNEKNHTIYRIDMNGGIKTPSPKKNAYQEVAVENLTNYECVSAGQTYINYDTKLFFLFNETSTGDKIFYRMTANWSNCTPDTMLTVNPDMHFAKATYRSYNARWASIAYCVDGGKLYAYSLNYQQDPKKSIEEIEKEAEWELKPEGIPAGEEIVYAETIYWEQFNQDRYGDSFRYLAIGTQTGDSYQLYLYNMLGGSPDGEPVKTISGTGKLKRAVYLAPKYPGNDSGPFMGYPY</sequence>